<evidence type="ECO:0000313" key="7">
    <source>
        <dbReference type="EMBL" id="HHF47766.1"/>
    </source>
</evidence>
<dbReference type="CDD" id="cd21151">
    <property type="entry name" value="PUA_Nip7-like"/>
    <property type="match status" value="1"/>
</dbReference>
<comment type="caution">
    <text evidence="5">The sequence shown here is derived from an EMBL/GenBank/DDBJ whole genome shotgun (WGS) entry which is preliminary data.</text>
</comment>
<dbReference type="GO" id="GO:0042255">
    <property type="term" value="P:ribosome assembly"/>
    <property type="evidence" value="ECO:0007669"/>
    <property type="project" value="InterPro"/>
</dbReference>
<dbReference type="InterPro" id="IPR005155">
    <property type="entry name" value="UPF0113_PUA"/>
</dbReference>
<evidence type="ECO:0000256" key="1">
    <source>
        <dbReference type="ARBA" id="ARBA00009895"/>
    </source>
</evidence>
<dbReference type="EMBL" id="DTPI01000023">
    <property type="protein sequence ID" value="HGE66167.1"/>
    <property type="molecule type" value="Genomic_DNA"/>
</dbReference>
<protein>
    <recommendedName>
        <fullName evidence="4">PUA domain-containing protein</fullName>
    </recommendedName>
</protein>
<evidence type="ECO:0000313" key="5">
    <source>
        <dbReference type="EMBL" id="HGE66167.1"/>
    </source>
</evidence>
<evidence type="ECO:0000256" key="2">
    <source>
        <dbReference type="ARBA" id="ARBA00022517"/>
    </source>
</evidence>
<proteinExistence type="inferred from homology"/>
<name>A0A7C3UI95_9EURY</name>
<gene>
    <name evidence="7" type="ORF">ENL48_00690</name>
    <name evidence="6" type="ORF">ENT89_03325</name>
    <name evidence="5" type="ORF">ENX77_03445</name>
</gene>
<accession>A0A7C3UI95</accession>
<dbReference type="EMBL" id="DRUC01000012">
    <property type="protein sequence ID" value="HHF47766.1"/>
    <property type="molecule type" value="Genomic_DNA"/>
</dbReference>
<dbReference type="InterPro" id="IPR016686">
    <property type="entry name" value="Ribosomal_synth_fac_NIP7"/>
</dbReference>
<dbReference type="NCBIfam" id="TIGR00451">
    <property type="entry name" value="unchar_dom_2"/>
    <property type="match status" value="1"/>
</dbReference>
<dbReference type="InterPro" id="IPR040598">
    <property type="entry name" value="NIP7_N"/>
</dbReference>
<dbReference type="SUPFAM" id="SSF88697">
    <property type="entry name" value="PUA domain-like"/>
    <property type="match status" value="1"/>
</dbReference>
<dbReference type="SMART" id="SM00359">
    <property type="entry name" value="PUA"/>
    <property type="match status" value="1"/>
</dbReference>
<dbReference type="GO" id="GO:0003723">
    <property type="term" value="F:RNA binding"/>
    <property type="evidence" value="ECO:0007669"/>
    <property type="project" value="UniProtKB-KW"/>
</dbReference>
<dbReference type="Pfam" id="PF03657">
    <property type="entry name" value="UPF0113"/>
    <property type="match status" value="1"/>
</dbReference>
<dbReference type="InterPro" id="IPR004521">
    <property type="entry name" value="Uncharacterised_CHP00451"/>
</dbReference>
<dbReference type="Gene3D" id="2.30.130.10">
    <property type="entry name" value="PUA domain"/>
    <property type="match status" value="1"/>
</dbReference>
<evidence type="ECO:0000313" key="6">
    <source>
        <dbReference type="EMBL" id="HGU59211.1"/>
    </source>
</evidence>
<sequence length="174" mass="20455">MEVRELKKKELKILKNALRFFRSEDILEKYKVFVVERDKKEVYVATEEIFSLNSKLNFKHLGIKIGEIGKRLRLTLEGAYFVVKNRKRVFVNETGEMLFLYGRDIFASSVIKTDRDVKENDIVFVCNKDGDILGIGRSRYDATQIKEVEKDRVVVENLVDRGEYIRGNRTYNAY</sequence>
<comment type="similarity">
    <text evidence="1">Belongs to the NIP7 family.</text>
</comment>
<dbReference type="InterPro" id="IPR015947">
    <property type="entry name" value="PUA-like_sf"/>
</dbReference>
<dbReference type="PIRSF" id="PIRSF017190">
    <property type="entry name" value="Rbsml_synth_fac_NIP7"/>
    <property type="match status" value="1"/>
</dbReference>
<keyword evidence="3" id="KW-0694">RNA-binding</keyword>
<dbReference type="InterPro" id="IPR002478">
    <property type="entry name" value="PUA"/>
</dbReference>
<keyword evidence="2" id="KW-0690">Ribosome biogenesis</keyword>
<evidence type="ECO:0000259" key="4">
    <source>
        <dbReference type="SMART" id="SM00359"/>
    </source>
</evidence>
<dbReference type="Pfam" id="PF17833">
    <property type="entry name" value="pre-PUA_NIP7"/>
    <property type="match status" value="1"/>
</dbReference>
<dbReference type="AlphaFoldDB" id="A0A7C3UI95"/>
<dbReference type="InterPro" id="IPR036974">
    <property type="entry name" value="PUA_sf"/>
</dbReference>
<feature type="domain" description="PUA" evidence="4">
    <location>
        <begin position="87"/>
        <end position="166"/>
    </location>
</feature>
<dbReference type="EMBL" id="DTAK01000018">
    <property type="protein sequence ID" value="HGU59211.1"/>
    <property type="molecule type" value="Genomic_DNA"/>
</dbReference>
<dbReference type="PROSITE" id="PS50890">
    <property type="entry name" value="PUA"/>
    <property type="match status" value="1"/>
</dbReference>
<reference evidence="5" key="1">
    <citation type="journal article" date="2020" name="mSystems">
        <title>Genome- and Community-Level Interaction Insights into Carbon Utilization and Element Cycling Functions of Hydrothermarchaeota in Hydrothermal Sediment.</title>
        <authorList>
            <person name="Zhou Z."/>
            <person name="Liu Y."/>
            <person name="Xu W."/>
            <person name="Pan J."/>
            <person name="Luo Z.H."/>
            <person name="Li M."/>
        </authorList>
    </citation>
    <scope>NUCLEOTIDE SEQUENCE [LARGE SCALE GENOMIC DNA]</scope>
    <source>
        <strain evidence="7">SpSt-10</strain>
        <strain evidence="6">SpSt-62</strain>
        <strain evidence="5">SpSt-97</strain>
    </source>
</reference>
<organism evidence="5">
    <name type="scientific">Geoglobus ahangari</name>
    <dbReference type="NCBI Taxonomy" id="113653"/>
    <lineage>
        <taxon>Archaea</taxon>
        <taxon>Methanobacteriati</taxon>
        <taxon>Methanobacteriota</taxon>
        <taxon>Archaeoglobi</taxon>
        <taxon>Archaeoglobales</taxon>
        <taxon>Archaeoglobaceae</taxon>
        <taxon>Geoglobus</taxon>
    </lineage>
</organism>
<evidence type="ECO:0000256" key="3">
    <source>
        <dbReference type="ARBA" id="ARBA00022884"/>
    </source>
</evidence>